<dbReference type="Proteomes" id="UP000243723">
    <property type="component" value="Unassembled WGS sequence"/>
</dbReference>
<dbReference type="OrthoDB" id="44756at2759"/>
<protein>
    <submittedName>
        <fullName evidence="8">Brefeldin A resistance protein</fullName>
    </submittedName>
</protein>
<comment type="similarity">
    <text evidence="2">Belongs to the membrane magnesium transporter (TC 1.A.67) family.</text>
</comment>
<proteinExistence type="inferred from homology"/>
<evidence type="ECO:0000256" key="6">
    <source>
        <dbReference type="SAM" id="Phobius"/>
    </source>
</evidence>
<dbReference type="PANTHER" id="PTHR28144">
    <property type="entry name" value="ER MEMBRANE PROTEIN COMPLEX SUBUNIT 5"/>
    <property type="match status" value="1"/>
</dbReference>
<evidence type="ECO:0000313" key="8">
    <source>
        <dbReference type="EMBL" id="PSK55319.1"/>
    </source>
</evidence>
<dbReference type="AlphaFoldDB" id="A0A2P8A4E7"/>
<accession>A0A2P8A4E7</accession>
<sequence>MGVLSNALTAVGLVFLIHAVYSAYEVSMLPVAPQEPLSTTAPSTAPGLNAPLVTKTSLPLDITIETLFSVFIICIGIVLSAPDLKPIQWREWAGKVEKEKQKPLKNLDGGFGGNPYIALEQRTGFLDIRAERKKFAEWVKEGGS</sequence>
<evidence type="ECO:0000256" key="2">
    <source>
        <dbReference type="ARBA" id="ARBA00006109"/>
    </source>
</evidence>
<evidence type="ECO:0000256" key="1">
    <source>
        <dbReference type="ARBA" id="ARBA00004127"/>
    </source>
</evidence>
<comment type="caution">
    <text evidence="8">The sequence shown here is derived from an EMBL/GenBank/DDBJ whole genome shotgun (WGS) entry which is preliminary data.</text>
</comment>
<evidence type="ECO:0000256" key="7">
    <source>
        <dbReference type="SAM" id="SignalP"/>
    </source>
</evidence>
<keyword evidence="5 6" id="KW-0472">Membrane</keyword>
<dbReference type="GO" id="GO:0034975">
    <property type="term" value="P:protein folding in endoplasmic reticulum"/>
    <property type="evidence" value="ECO:0007669"/>
    <property type="project" value="TreeGrafter"/>
</dbReference>
<organism evidence="8 9">
    <name type="scientific">Elsinoe australis</name>
    <dbReference type="NCBI Taxonomy" id="40998"/>
    <lineage>
        <taxon>Eukaryota</taxon>
        <taxon>Fungi</taxon>
        <taxon>Dikarya</taxon>
        <taxon>Ascomycota</taxon>
        <taxon>Pezizomycotina</taxon>
        <taxon>Dothideomycetes</taxon>
        <taxon>Dothideomycetidae</taxon>
        <taxon>Myriangiales</taxon>
        <taxon>Elsinoaceae</taxon>
        <taxon>Elsinoe</taxon>
    </lineage>
</organism>
<feature type="signal peptide" evidence="7">
    <location>
        <begin position="1"/>
        <end position="22"/>
    </location>
</feature>
<gene>
    <name evidence="8" type="ORF">B9Z65_2708</name>
</gene>
<dbReference type="InterPro" id="IPR018937">
    <property type="entry name" value="MMgT"/>
</dbReference>
<dbReference type="PANTHER" id="PTHR28144:SF1">
    <property type="entry name" value="ER MEMBRANE PROTEIN COMPLEX SUBUNIT 5"/>
    <property type="match status" value="1"/>
</dbReference>
<dbReference type="GO" id="GO:0072546">
    <property type="term" value="C:EMC complex"/>
    <property type="evidence" value="ECO:0007669"/>
    <property type="project" value="TreeGrafter"/>
</dbReference>
<name>A0A2P8A4E7_9PEZI</name>
<feature type="transmembrane region" description="Helical" evidence="6">
    <location>
        <begin position="62"/>
        <end position="81"/>
    </location>
</feature>
<evidence type="ECO:0000256" key="5">
    <source>
        <dbReference type="ARBA" id="ARBA00023136"/>
    </source>
</evidence>
<reference evidence="8 9" key="1">
    <citation type="submission" date="2017-05" db="EMBL/GenBank/DDBJ databases">
        <title>Draft genome sequence of Elsinoe australis.</title>
        <authorList>
            <person name="Cheng Q."/>
        </authorList>
    </citation>
    <scope>NUCLEOTIDE SEQUENCE [LARGE SCALE GENOMIC DNA]</scope>
    <source>
        <strain evidence="8 9">NL1</strain>
    </source>
</reference>
<evidence type="ECO:0000256" key="4">
    <source>
        <dbReference type="ARBA" id="ARBA00022989"/>
    </source>
</evidence>
<dbReference type="EMBL" id="NHZQ01000067">
    <property type="protein sequence ID" value="PSK55319.1"/>
    <property type="molecule type" value="Genomic_DNA"/>
</dbReference>
<keyword evidence="4 6" id="KW-1133">Transmembrane helix</keyword>
<keyword evidence="3 6" id="KW-0812">Transmembrane</keyword>
<dbReference type="STRING" id="40998.A0A2P8A4E7"/>
<evidence type="ECO:0000313" key="9">
    <source>
        <dbReference type="Proteomes" id="UP000243723"/>
    </source>
</evidence>
<keyword evidence="9" id="KW-1185">Reference proteome</keyword>
<evidence type="ECO:0000256" key="3">
    <source>
        <dbReference type="ARBA" id="ARBA00022692"/>
    </source>
</evidence>
<feature type="chain" id="PRO_5015110523" evidence="7">
    <location>
        <begin position="23"/>
        <end position="144"/>
    </location>
</feature>
<comment type="subcellular location">
    <subcellularLocation>
        <location evidence="1">Endomembrane system</location>
        <topology evidence="1">Multi-pass membrane protein</topology>
    </subcellularLocation>
</comment>
<keyword evidence="7" id="KW-0732">Signal</keyword>
<dbReference type="InterPro" id="IPR053279">
    <property type="entry name" value="EMC_subunit"/>
</dbReference>
<dbReference type="Pfam" id="PF10270">
    <property type="entry name" value="MMgT"/>
    <property type="match status" value="1"/>
</dbReference>